<dbReference type="AlphaFoldDB" id="A0A6A2WYF7"/>
<evidence type="ECO:0000313" key="5">
    <source>
        <dbReference type="Proteomes" id="UP000436088"/>
    </source>
</evidence>
<organism evidence="4 5">
    <name type="scientific">Hibiscus syriacus</name>
    <name type="common">Rose of Sharon</name>
    <dbReference type="NCBI Taxonomy" id="106335"/>
    <lineage>
        <taxon>Eukaryota</taxon>
        <taxon>Viridiplantae</taxon>
        <taxon>Streptophyta</taxon>
        <taxon>Embryophyta</taxon>
        <taxon>Tracheophyta</taxon>
        <taxon>Spermatophyta</taxon>
        <taxon>Magnoliopsida</taxon>
        <taxon>eudicotyledons</taxon>
        <taxon>Gunneridae</taxon>
        <taxon>Pentapetalae</taxon>
        <taxon>rosids</taxon>
        <taxon>malvids</taxon>
        <taxon>Malvales</taxon>
        <taxon>Malvaceae</taxon>
        <taxon>Malvoideae</taxon>
        <taxon>Hibiscus</taxon>
    </lineage>
</organism>
<keyword evidence="1" id="KW-0863">Zinc-finger</keyword>
<dbReference type="InterPro" id="IPR025836">
    <property type="entry name" value="Zn_knuckle_CX2CX4HX4C"/>
</dbReference>
<sequence length="696" mass="78490">MKSGIERLPSKAIDGGQHFGFSLLIGSEHVSIKWRSNSNLEVKTKRLMKFGTEQPSSTTINGMSDLLKDSNGGWIDKERGKIELKQFQDWEGMMEVFEEDEFFWIKKREGEGRLRSMGKLKIDKGIERCLIWKIMSNKEIKLEEEIRRRSSNNKRDDEVMDGDSFWIATGVVLEHNRELGLFGYDNQEVKRVSLVSVERGLSYDRRFFLYGNIWKMMIKSSSHGLRIATCVSVQAADGIGRDRGYPTCYSVLTGGGCGRAIVGDVSPRLNRAEQLAEGGGYSVVGADLKEESEDISPPRMANEDDEMEMDKWIVARIIGYKKVESEAVLRVFRSIWGHSRLEDASILKENMFLFKFKTISDKLAIMKRTPWSFEGMLLAIAHFDPKLSLEEFDFRLLAVWVRICELPLGFMKIETAEKIGNRIGKIIATDTRPGDGRMGDFLRVRVEIDSSKPLRRCVKMGVCANGDSRKCLLKYERLPSFCHKCGIIGHVLTECPGFSDQLQQFLQFGEWLRVSPIKRPDESNSSRKVGIVYAEGDLNRRTVTSSANSPSPDRGTRTPRGRPWMPGRDLLVSSSANQDDSDPSDPTGTDSSLPSTFPDVFVRCNRELIEELQDYRVESVRAEVGSSSSGKRKIGDASKGKRKVKRINRKLVNISDSTLNSKVGMSEEEDPSELPEEGAGVAQLLAEAEFQPRQEP</sequence>
<dbReference type="PROSITE" id="PS50158">
    <property type="entry name" value="ZF_CCHC"/>
    <property type="match status" value="1"/>
</dbReference>
<dbReference type="Pfam" id="PF14392">
    <property type="entry name" value="zf-CCHC_4"/>
    <property type="match status" value="1"/>
</dbReference>
<dbReference type="EMBL" id="VEPZ02001731">
    <property type="protein sequence ID" value="KAE8660670.1"/>
    <property type="molecule type" value="Genomic_DNA"/>
</dbReference>
<dbReference type="GO" id="GO:0003676">
    <property type="term" value="F:nucleic acid binding"/>
    <property type="evidence" value="ECO:0007669"/>
    <property type="project" value="InterPro"/>
</dbReference>
<name>A0A6A2WYF7_HIBSY</name>
<reference evidence="4" key="1">
    <citation type="submission" date="2019-09" db="EMBL/GenBank/DDBJ databases">
        <title>Draft genome information of white flower Hibiscus syriacus.</title>
        <authorList>
            <person name="Kim Y.-M."/>
        </authorList>
    </citation>
    <scope>NUCLEOTIDE SEQUENCE [LARGE SCALE GENOMIC DNA]</scope>
    <source>
        <strain evidence="4">YM2019G1</strain>
    </source>
</reference>
<evidence type="ECO:0000256" key="2">
    <source>
        <dbReference type="SAM" id="MobiDB-lite"/>
    </source>
</evidence>
<evidence type="ECO:0000313" key="4">
    <source>
        <dbReference type="EMBL" id="KAE8660670.1"/>
    </source>
</evidence>
<proteinExistence type="predicted"/>
<comment type="caution">
    <text evidence="4">The sequence shown here is derived from an EMBL/GenBank/DDBJ whole genome shotgun (WGS) entry which is preliminary data.</text>
</comment>
<dbReference type="PANTHER" id="PTHR31286">
    <property type="entry name" value="GLYCINE-RICH CELL WALL STRUCTURAL PROTEIN 1.8-LIKE"/>
    <property type="match status" value="1"/>
</dbReference>
<evidence type="ECO:0000259" key="3">
    <source>
        <dbReference type="PROSITE" id="PS50158"/>
    </source>
</evidence>
<dbReference type="Proteomes" id="UP000436088">
    <property type="component" value="Unassembled WGS sequence"/>
</dbReference>
<dbReference type="Pfam" id="PF14111">
    <property type="entry name" value="DUF4283"/>
    <property type="match status" value="1"/>
</dbReference>
<dbReference type="GO" id="GO:0008270">
    <property type="term" value="F:zinc ion binding"/>
    <property type="evidence" value="ECO:0007669"/>
    <property type="project" value="UniProtKB-KW"/>
</dbReference>
<feature type="domain" description="CCHC-type" evidence="3">
    <location>
        <begin position="482"/>
        <end position="496"/>
    </location>
</feature>
<accession>A0A6A2WYF7</accession>
<dbReference type="InterPro" id="IPR040256">
    <property type="entry name" value="At4g02000-like"/>
</dbReference>
<dbReference type="InterPro" id="IPR001878">
    <property type="entry name" value="Znf_CCHC"/>
</dbReference>
<gene>
    <name evidence="4" type="ORF">F3Y22_tig00116951pilonHSYRG00632</name>
</gene>
<feature type="region of interest" description="Disordered" evidence="2">
    <location>
        <begin position="540"/>
        <end position="597"/>
    </location>
</feature>
<evidence type="ECO:0000256" key="1">
    <source>
        <dbReference type="PROSITE-ProRule" id="PRU00047"/>
    </source>
</evidence>
<keyword evidence="1" id="KW-0479">Metal-binding</keyword>
<keyword evidence="5" id="KW-1185">Reference proteome</keyword>
<keyword evidence="1" id="KW-0862">Zinc</keyword>
<dbReference type="PANTHER" id="PTHR31286:SF178">
    <property type="entry name" value="DUF4283 DOMAIN-CONTAINING PROTEIN"/>
    <property type="match status" value="1"/>
</dbReference>
<feature type="compositionally biased region" description="Low complexity" evidence="2">
    <location>
        <begin position="584"/>
        <end position="596"/>
    </location>
</feature>
<protein>
    <recommendedName>
        <fullName evidence="3">CCHC-type domain-containing protein</fullName>
    </recommendedName>
</protein>
<feature type="region of interest" description="Disordered" evidence="2">
    <location>
        <begin position="658"/>
        <end position="680"/>
    </location>
</feature>
<dbReference type="InterPro" id="IPR025558">
    <property type="entry name" value="DUF4283"/>
</dbReference>
<feature type="compositionally biased region" description="Acidic residues" evidence="2">
    <location>
        <begin position="666"/>
        <end position="676"/>
    </location>
</feature>